<dbReference type="PANTHER" id="PTHR44591:SF3">
    <property type="entry name" value="RESPONSE REGULATORY DOMAIN-CONTAINING PROTEIN"/>
    <property type="match status" value="1"/>
</dbReference>
<feature type="modified residue" description="4-aspartylphosphate" evidence="2">
    <location>
        <position position="49"/>
    </location>
</feature>
<dbReference type="PANTHER" id="PTHR44591">
    <property type="entry name" value="STRESS RESPONSE REGULATOR PROTEIN 1"/>
    <property type="match status" value="1"/>
</dbReference>
<dbReference type="RefSeq" id="WP_255891670.1">
    <property type="nucleotide sequence ID" value="NZ_JAFMZM010000005.1"/>
</dbReference>
<dbReference type="InterPro" id="IPR050595">
    <property type="entry name" value="Bact_response_regulator"/>
</dbReference>
<dbReference type="Gene3D" id="3.40.50.2300">
    <property type="match status" value="1"/>
</dbReference>
<dbReference type="InterPro" id="IPR011006">
    <property type="entry name" value="CheY-like_superfamily"/>
</dbReference>
<dbReference type="CDD" id="cd00156">
    <property type="entry name" value="REC"/>
    <property type="match status" value="1"/>
</dbReference>
<dbReference type="InterPro" id="IPR001789">
    <property type="entry name" value="Sig_transdc_resp-reg_receiver"/>
</dbReference>
<proteinExistence type="predicted"/>
<evidence type="ECO:0000256" key="1">
    <source>
        <dbReference type="ARBA" id="ARBA00022553"/>
    </source>
</evidence>
<reference evidence="5" key="1">
    <citation type="journal article" date="2019" name="Int. J. Syst. Evol. Microbiol.">
        <title>The Global Catalogue of Microorganisms (GCM) 10K type strain sequencing project: providing services to taxonomists for standard genome sequencing and annotation.</title>
        <authorList>
            <consortium name="The Broad Institute Genomics Platform"/>
            <consortium name="The Broad Institute Genome Sequencing Center for Infectious Disease"/>
            <person name="Wu L."/>
            <person name="Ma J."/>
        </authorList>
    </citation>
    <scope>NUCLEOTIDE SEQUENCE [LARGE SCALE GENOMIC DNA]</scope>
    <source>
        <strain evidence="5">FCH27</strain>
    </source>
</reference>
<gene>
    <name evidence="4" type="ORF">ACFQO6_08995</name>
</gene>
<accession>A0ABW2N2V9</accession>
<sequence length="130" mass="13582">MLLVEDEPDLIQVMELALRRVGLDVVVVRSGAQAVQITRSRHIDVVTVDRGLPDMDGTVVTAQMRAGGFHGGILVTSGYSGREHVDACRSAGADGVLSKPFALSELVGRVAELIDAAEAVQAPAPSLAHG</sequence>
<evidence type="ECO:0000313" key="5">
    <source>
        <dbReference type="Proteomes" id="UP001596524"/>
    </source>
</evidence>
<dbReference type="SMART" id="SM00448">
    <property type="entry name" value="REC"/>
    <property type="match status" value="1"/>
</dbReference>
<keyword evidence="5" id="KW-1185">Reference proteome</keyword>
<evidence type="ECO:0000256" key="2">
    <source>
        <dbReference type="PROSITE-ProRule" id="PRU00169"/>
    </source>
</evidence>
<evidence type="ECO:0000259" key="3">
    <source>
        <dbReference type="PROSITE" id="PS50110"/>
    </source>
</evidence>
<organism evidence="4 5">
    <name type="scientific">Nocardioides astragali</name>
    <dbReference type="NCBI Taxonomy" id="1776736"/>
    <lineage>
        <taxon>Bacteria</taxon>
        <taxon>Bacillati</taxon>
        <taxon>Actinomycetota</taxon>
        <taxon>Actinomycetes</taxon>
        <taxon>Propionibacteriales</taxon>
        <taxon>Nocardioidaceae</taxon>
        <taxon>Nocardioides</taxon>
    </lineage>
</organism>
<dbReference type="Proteomes" id="UP001596524">
    <property type="component" value="Unassembled WGS sequence"/>
</dbReference>
<protein>
    <submittedName>
        <fullName evidence="4">Response regulator</fullName>
    </submittedName>
</protein>
<dbReference type="SUPFAM" id="SSF52172">
    <property type="entry name" value="CheY-like"/>
    <property type="match status" value="1"/>
</dbReference>
<comment type="caution">
    <text evidence="4">The sequence shown here is derived from an EMBL/GenBank/DDBJ whole genome shotgun (WGS) entry which is preliminary data.</text>
</comment>
<name>A0ABW2N2V9_9ACTN</name>
<feature type="domain" description="Response regulatory" evidence="3">
    <location>
        <begin position="1"/>
        <end position="114"/>
    </location>
</feature>
<evidence type="ECO:0000313" key="4">
    <source>
        <dbReference type="EMBL" id="MFC7360402.1"/>
    </source>
</evidence>
<keyword evidence="1 2" id="KW-0597">Phosphoprotein</keyword>
<dbReference type="Pfam" id="PF00072">
    <property type="entry name" value="Response_reg"/>
    <property type="match status" value="1"/>
</dbReference>
<dbReference type="EMBL" id="JBHTCH010000012">
    <property type="protein sequence ID" value="MFC7360402.1"/>
    <property type="molecule type" value="Genomic_DNA"/>
</dbReference>
<dbReference type="PROSITE" id="PS50110">
    <property type="entry name" value="RESPONSE_REGULATORY"/>
    <property type="match status" value="1"/>
</dbReference>